<evidence type="ECO:0000313" key="7">
    <source>
        <dbReference type="EMBL" id="CAD7401980.1"/>
    </source>
</evidence>
<dbReference type="InterPro" id="IPR005066">
    <property type="entry name" value="MoCF_OxRdtse_dimer"/>
</dbReference>
<dbReference type="Gene3D" id="3.90.420.10">
    <property type="entry name" value="Oxidoreductase, molybdopterin-binding domain"/>
    <property type="match status" value="1"/>
</dbReference>
<dbReference type="GO" id="GO:0043546">
    <property type="term" value="F:molybdopterin cofactor binding"/>
    <property type="evidence" value="ECO:0007669"/>
    <property type="project" value="TreeGrafter"/>
</dbReference>
<protein>
    <recommendedName>
        <fullName evidence="8">Sulfite oxidase</fullName>
    </recommendedName>
</protein>
<dbReference type="PRINTS" id="PR00407">
    <property type="entry name" value="EUMOPTERIN"/>
</dbReference>
<dbReference type="GO" id="GO:0005739">
    <property type="term" value="C:mitochondrion"/>
    <property type="evidence" value="ECO:0007669"/>
    <property type="project" value="TreeGrafter"/>
</dbReference>
<sequence length="341" mass="38138">MNCSLCATTCPYLPQWMRKSTKCRSWVRGSRLLIFQLNDIKTKFKKYVVTSTIQCVGLRRKEMSQHKPTESVQWDQGCIGTANWGGTRLCEFLEAAGFKKENSNVKHVIFEGLDSDSKNGNYCTSISIERALDPDCDVLLAYEMNGKPLSRDHGHPLRVIVPGVAGARQVKYLAKITLSEKEPNSKWQQLMNKAFPPGMDATNLDTTSMPAIQEMPVTSAITNLMEGDTIKLHGGKISIKGYAYSGGGSPILRVDASSDGGKTWHTANISYHHKEKKYPHHWTWSLWDIKLPVLAAAKEVDIWIKAVDSSYQTQPETVGHIWNIGGNLNNSYHKVKVKIEA</sequence>
<reference evidence="7" key="1">
    <citation type="submission" date="2020-11" db="EMBL/GenBank/DDBJ databases">
        <authorList>
            <person name="Tran Van P."/>
        </authorList>
    </citation>
    <scope>NUCLEOTIDE SEQUENCE</scope>
</reference>
<evidence type="ECO:0000259" key="5">
    <source>
        <dbReference type="Pfam" id="PF00174"/>
    </source>
</evidence>
<keyword evidence="4" id="KW-0560">Oxidoreductase</keyword>
<dbReference type="GO" id="GO:0008482">
    <property type="term" value="F:sulfite oxidase activity"/>
    <property type="evidence" value="ECO:0007669"/>
    <property type="project" value="TreeGrafter"/>
</dbReference>
<organism evidence="7">
    <name type="scientific">Timema poppense</name>
    <name type="common">Walking stick</name>
    <dbReference type="NCBI Taxonomy" id="170557"/>
    <lineage>
        <taxon>Eukaryota</taxon>
        <taxon>Metazoa</taxon>
        <taxon>Ecdysozoa</taxon>
        <taxon>Arthropoda</taxon>
        <taxon>Hexapoda</taxon>
        <taxon>Insecta</taxon>
        <taxon>Pterygota</taxon>
        <taxon>Neoptera</taxon>
        <taxon>Polyneoptera</taxon>
        <taxon>Phasmatodea</taxon>
        <taxon>Timematodea</taxon>
        <taxon>Timematoidea</taxon>
        <taxon>Timematidae</taxon>
        <taxon>Timema</taxon>
    </lineage>
</organism>
<evidence type="ECO:0000256" key="4">
    <source>
        <dbReference type="ARBA" id="ARBA00023002"/>
    </source>
</evidence>
<name>A0A7R9CT17_TIMPO</name>
<dbReference type="GO" id="GO:0006790">
    <property type="term" value="P:sulfur compound metabolic process"/>
    <property type="evidence" value="ECO:0007669"/>
    <property type="project" value="TreeGrafter"/>
</dbReference>
<dbReference type="EMBL" id="OD001468">
    <property type="protein sequence ID" value="CAD7401980.1"/>
    <property type="molecule type" value="Genomic_DNA"/>
</dbReference>
<comment type="cofactor">
    <cofactor evidence="1">
        <name>Mo-molybdopterin</name>
        <dbReference type="ChEBI" id="CHEBI:71302"/>
    </cofactor>
</comment>
<dbReference type="GO" id="GO:0020037">
    <property type="term" value="F:heme binding"/>
    <property type="evidence" value="ECO:0007669"/>
    <property type="project" value="TreeGrafter"/>
</dbReference>
<dbReference type="InterPro" id="IPR036374">
    <property type="entry name" value="OxRdtase_Mopterin-bd_sf"/>
</dbReference>
<dbReference type="InterPro" id="IPR000572">
    <property type="entry name" value="OxRdtase_Mopterin-bd_dom"/>
</dbReference>
<dbReference type="GO" id="GO:0030151">
    <property type="term" value="F:molybdenum ion binding"/>
    <property type="evidence" value="ECO:0007669"/>
    <property type="project" value="InterPro"/>
</dbReference>
<dbReference type="SUPFAM" id="SSF81296">
    <property type="entry name" value="E set domains"/>
    <property type="match status" value="1"/>
</dbReference>
<dbReference type="Gene3D" id="2.60.40.650">
    <property type="match status" value="1"/>
</dbReference>
<dbReference type="Pfam" id="PF00174">
    <property type="entry name" value="Oxidored_molyb"/>
    <property type="match status" value="1"/>
</dbReference>
<proteinExistence type="predicted"/>
<gene>
    <name evidence="7" type="ORF">TPSB3V08_LOCUS3370</name>
</gene>
<feature type="domain" description="Moybdenum cofactor oxidoreductase dimerisation" evidence="6">
    <location>
        <begin position="211"/>
        <end position="339"/>
    </location>
</feature>
<keyword evidence="3" id="KW-0479">Metal-binding</keyword>
<dbReference type="InterPro" id="IPR014756">
    <property type="entry name" value="Ig_E-set"/>
</dbReference>
<dbReference type="PANTHER" id="PTHR19372:SF7">
    <property type="entry name" value="SULFITE OXIDASE, MITOCHONDRIAL"/>
    <property type="match status" value="1"/>
</dbReference>
<evidence type="ECO:0000259" key="6">
    <source>
        <dbReference type="Pfam" id="PF03404"/>
    </source>
</evidence>
<dbReference type="AlphaFoldDB" id="A0A7R9CT17"/>
<dbReference type="PANTHER" id="PTHR19372">
    <property type="entry name" value="SULFITE REDUCTASE"/>
    <property type="match status" value="1"/>
</dbReference>
<feature type="domain" description="Oxidoreductase molybdopterin-binding" evidence="5">
    <location>
        <begin position="33"/>
        <end position="187"/>
    </location>
</feature>
<dbReference type="Pfam" id="PF03404">
    <property type="entry name" value="Mo-co_dimer"/>
    <property type="match status" value="1"/>
</dbReference>
<evidence type="ECO:0008006" key="8">
    <source>
        <dbReference type="Google" id="ProtNLM"/>
    </source>
</evidence>
<dbReference type="InterPro" id="IPR008335">
    <property type="entry name" value="Mopterin_OxRdtase_euk"/>
</dbReference>
<evidence type="ECO:0000256" key="1">
    <source>
        <dbReference type="ARBA" id="ARBA00001924"/>
    </source>
</evidence>
<dbReference type="SUPFAM" id="SSF56524">
    <property type="entry name" value="Oxidoreductase molybdopterin-binding domain"/>
    <property type="match status" value="1"/>
</dbReference>
<keyword evidence="2" id="KW-0500">Molybdenum</keyword>
<evidence type="ECO:0000256" key="2">
    <source>
        <dbReference type="ARBA" id="ARBA00022505"/>
    </source>
</evidence>
<evidence type="ECO:0000256" key="3">
    <source>
        <dbReference type="ARBA" id="ARBA00022723"/>
    </source>
</evidence>
<accession>A0A7R9CT17</accession>